<dbReference type="InterPro" id="IPR051807">
    <property type="entry name" value="Sec-metab_biosynth-assoc"/>
</dbReference>
<protein>
    <recommendedName>
        <fullName evidence="1">YCII-related domain-containing protein</fullName>
    </recommendedName>
</protein>
<dbReference type="AlphaFoldDB" id="A0A0G4M9D0"/>
<dbReference type="PANTHER" id="PTHR33606">
    <property type="entry name" value="PROTEIN YCII"/>
    <property type="match status" value="1"/>
</dbReference>
<proteinExistence type="predicted"/>
<dbReference type="Proteomes" id="UP000044602">
    <property type="component" value="Unassembled WGS sequence"/>
</dbReference>
<gene>
    <name evidence="2" type="ORF">BN1708_005318</name>
</gene>
<dbReference type="SUPFAM" id="SSF54909">
    <property type="entry name" value="Dimeric alpha+beta barrel"/>
    <property type="match status" value="1"/>
</dbReference>
<reference evidence="2 3" key="1">
    <citation type="submission" date="2015-05" db="EMBL/GenBank/DDBJ databases">
        <authorList>
            <person name="Wang D.B."/>
            <person name="Wang M."/>
        </authorList>
    </citation>
    <scope>NUCLEOTIDE SEQUENCE [LARGE SCALE GENOMIC DNA]</scope>
    <source>
        <strain evidence="2">VL1</strain>
    </source>
</reference>
<organism evidence="2 3">
    <name type="scientific">Verticillium longisporum</name>
    <name type="common">Verticillium dahliae var. longisporum</name>
    <dbReference type="NCBI Taxonomy" id="100787"/>
    <lineage>
        <taxon>Eukaryota</taxon>
        <taxon>Fungi</taxon>
        <taxon>Dikarya</taxon>
        <taxon>Ascomycota</taxon>
        <taxon>Pezizomycotina</taxon>
        <taxon>Sordariomycetes</taxon>
        <taxon>Hypocreomycetidae</taxon>
        <taxon>Glomerellales</taxon>
        <taxon>Plectosphaerellaceae</taxon>
        <taxon>Verticillium</taxon>
    </lineage>
</organism>
<evidence type="ECO:0000313" key="3">
    <source>
        <dbReference type="Proteomes" id="UP000044602"/>
    </source>
</evidence>
<keyword evidence="3" id="KW-1185">Reference proteome</keyword>
<accession>A0A0G4M9D0</accession>
<name>A0A0G4M9D0_VERLO</name>
<dbReference type="PANTHER" id="PTHR33606:SF3">
    <property type="entry name" value="PROTEIN YCII"/>
    <property type="match status" value="1"/>
</dbReference>
<dbReference type="InterPro" id="IPR005545">
    <property type="entry name" value="YCII"/>
</dbReference>
<dbReference type="InterPro" id="IPR011008">
    <property type="entry name" value="Dimeric_a/b-barrel"/>
</dbReference>
<dbReference type="EMBL" id="CVQH01021529">
    <property type="protein sequence ID" value="CRK30888.1"/>
    <property type="molecule type" value="Genomic_DNA"/>
</dbReference>
<dbReference type="STRING" id="100787.A0A0G4M9D0"/>
<sequence>MASRLIPRIRPVQPNFLTITRFQHNMSSSAAPRKYEWLVVVSDKPDTLAKRLEVRPYVTLKPAATHFKNLQDKLDAGIFKMGGALLDEVPADDEPSSLKFNGSTLVCLAESREEVMGWLEKDVHAEAGVWDLEKVQLWPFKCAFRRPVEQ</sequence>
<feature type="domain" description="YCII-related" evidence="1">
    <location>
        <begin position="37"/>
        <end position="139"/>
    </location>
</feature>
<evidence type="ECO:0000313" key="2">
    <source>
        <dbReference type="EMBL" id="CRK30888.1"/>
    </source>
</evidence>
<dbReference type="Pfam" id="PF03795">
    <property type="entry name" value="YCII"/>
    <property type="match status" value="1"/>
</dbReference>
<evidence type="ECO:0000259" key="1">
    <source>
        <dbReference type="Pfam" id="PF03795"/>
    </source>
</evidence>
<dbReference type="Gene3D" id="3.30.70.1060">
    <property type="entry name" value="Dimeric alpha+beta barrel"/>
    <property type="match status" value="1"/>
</dbReference>